<dbReference type="EMBL" id="JANLCM010000001">
    <property type="protein sequence ID" value="MCS5718590.1"/>
    <property type="molecule type" value="Genomic_DNA"/>
</dbReference>
<protein>
    <recommendedName>
        <fullName evidence="3">SinR family protein</fullName>
    </recommendedName>
</protein>
<gene>
    <name evidence="1" type="ORF">N1027_10640</name>
</gene>
<evidence type="ECO:0000313" key="1">
    <source>
        <dbReference type="EMBL" id="MCS5718590.1"/>
    </source>
</evidence>
<reference evidence="1" key="1">
    <citation type="submission" date="2022-08" db="EMBL/GenBank/DDBJ databases">
        <authorList>
            <person name="Deng Y."/>
            <person name="Han X.-F."/>
            <person name="Zhang Y.-Q."/>
        </authorList>
    </citation>
    <scope>NUCLEOTIDE SEQUENCE</scope>
    <source>
        <strain evidence="1">CPCC 205763</strain>
    </source>
</reference>
<dbReference type="RefSeq" id="WP_259507575.1">
    <property type="nucleotide sequence ID" value="NZ_JANLCM010000001.1"/>
</dbReference>
<evidence type="ECO:0008006" key="3">
    <source>
        <dbReference type="Google" id="ProtNLM"/>
    </source>
</evidence>
<proteinExistence type="predicted"/>
<keyword evidence="2" id="KW-1185">Reference proteome</keyword>
<sequence>MTAVLLTYDLKTPGQKYEKLYEKLKSMGAWAHVMDSTWIITGASITSQTVFDAAREIVDDNDLVLATDFDLRGMKGWLREQTWTWVRDVA</sequence>
<accession>A0ABT2GTG5</accession>
<comment type="caution">
    <text evidence="1">The sequence shown here is derived from an EMBL/GenBank/DDBJ whole genome shotgun (WGS) entry which is preliminary data.</text>
</comment>
<dbReference type="Proteomes" id="UP001165584">
    <property type="component" value="Unassembled WGS sequence"/>
</dbReference>
<name>A0ABT2GTG5_9MICO</name>
<organism evidence="1 2">
    <name type="scientific">Herbiconiux aconitum</name>
    <dbReference type="NCBI Taxonomy" id="2970913"/>
    <lineage>
        <taxon>Bacteria</taxon>
        <taxon>Bacillati</taxon>
        <taxon>Actinomycetota</taxon>
        <taxon>Actinomycetes</taxon>
        <taxon>Micrococcales</taxon>
        <taxon>Microbacteriaceae</taxon>
        <taxon>Herbiconiux</taxon>
    </lineage>
</organism>
<evidence type="ECO:0000313" key="2">
    <source>
        <dbReference type="Proteomes" id="UP001165584"/>
    </source>
</evidence>